<evidence type="ECO:0000313" key="2">
    <source>
        <dbReference type="EMBL" id="GAH68557.1"/>
    </source>
</evidence>
<feature type="non-terminal residue" evidence="2">
    <location>
        <position position="68"/>
    </location>
</feature>
<protein>
    <recommendedName>
        <fullName evidence="3">Bacterial Ig-like domain-containing protein</fullName>
    </recommendedName>
</protein>
<organism evidence="2">
    <name type="scientific">marine sediment metagenome</name>
    <dbReference type="NCBI Taxonomy" id="412755"/>
    <lineage>
        <taxon>unclassified sequences</taxon>
        <taxon>metagenomes</taxon>
        <taxon>ecological metagenomes</taxon>
    </lineage>
</organism>
<gene>
    <name evidence="2" type="ORF">S03H2_54673</name>
</gene>
<proteinExistence type="predicted"/>
<comment type="caution">
    <text evidence="2">The sequence shown here is derived from an EMBL/GenBank/DDBJ whole genome shotgun (WGS) entry which is preliminary data.</text>
</comment>
<evidence type="ECO:0000256" key="1">
    <source>
        <dbReference type="SAM" id="MobiDB-lite"/>
    </source>
</evidence>
<feature type="compositionally biased region" description="Polar residues" evidence="1">
    <location>
        <begin position="7"/>
        <end position="20"/>
    </location>
</feature>
<reference evidence="2" key="1">
    <citation type="journal article" date="2014" name="Front. Microbiol.">
        <title>High frequency of phylogenetically diverse reductive dehalogenase-homologous genes in deep subseafloor sedimentary metagenomes.</title>
        <authorList>
            <person name="Kawai M."/>
            <person name="Futagami T."/>
            <person name="Toyoda A."/>
            <person name="Takaki Y."/>
            <person name="Nishi S."/>
            <person name="Hori S."/>
            <person name="Arai W."/>
            <person name="Tsubouchi T."/>
            <person name="Morono Y."/>
            <person name="Uchiyama I."/>
            <person name="Ito T."/>
            <person name="Fujiyama A."/>
            <person name="Inagaki F."/>
            <person name="Takami H."/>
        </authorList>
    </citation>
    <scope>NUCLEOTIDE SEQUENCE</scope>
    <source>
        <strain evidence="2">Expedition CK06-06</strain>
    </source>
</reference>
<name>X1HGK3_9ZZZZ</name>
<feature type="region of interest" description="Disordered" evidence="1">
    <location>
        <begin position="1"/>
        <end position="21"/>
    </location>
</feature>
<dbReference type="AlphaFoldDB" id="X1HGK3"/>
<sequence length="68" mass="7192">MTGGSIVDSSVNPTKWNTPDTTDDYTISVAVDDGKGNTSETSVKVYIGEVTAVVEQQSTSLNLPRKEG</sequence>
<accession>X1HGK3</accession>
<dbReference type="EMBL" id="BARU01034868">
    <property type="protein sequence ID" value="GAH68557.1"/>
    <property type="molecule type" value="Genomic_DNA"/>
</dbReference>
<evidence type="ECO:0008006" key="3">
    <source>
        <dbReference type="Google" id="ProtNLM"/>
    </source>
</evidence>